<evidence type="ECO:0000313" key="3">
    <source>
        <dbReference type="Proteomes" id="UP000326950"/>
    </source>
</evidence>
<evidence type="ECO:0000313" key="2">
    <source>
        <dbReference type="EMBL" id="KAE8158797.1"/>
    </source>
</evidence>
<proteinExistence type="predicted"/>
<feature type="domain" description="Alpha/beta hydrolase fold-3" evidence="1">
    <location>
        <begin position="4"/>
        <end position="105"/>
    </location>
</feature>
<evidence type="ECO:0000259" key="1">
    <source>
        <dbReference type="Pfam" id="PF07859"/>
    </source>
</evidence>
<reference evidence="2 3" key="1">
    <citation type="submission" date="2019-04" db="EMBL/GenBank/DDBJ databases">
        <title>Friends and foes A comparative genomics study of 23 Aspergillus species from section Flavi.</title>
        <authorList>
            <consortium name="DOE Joint Genome Institute"/>
            <person name="Kjaerbolling I."/>
            <person name="Vesth T."/>
            <person name="Frisvad J.C."/>
            <person name="Nybo J.L."/>
            <person name="Theobald S."/>
            <person name="Kildgaard S."/>
            <person name="Isbrandt T."/>
            <person name="Kuo A."/>
            <person name="Sato A."/>
            <person name="Lyhne E.K."/>
            <person name="Kogle M.E."/>
            <person name="Wiebenga A."/>
            <person name="Kun R.S."/>
            <person name="Lubbers R.J."/>
            <person name="Makela M.R."/>
            <person name="Barry K."/>
            <person name="Chovatia M."/>
            <person name="Clum A."/>
            <person name="Daum C."/>
            <person name="Haridas S."/>
            <person name="He G."/>
            <person name="LaButti K."/>
            <person name="Lipzen A."/>
            <person name="Mondo S."/>
            <person name="Riley R."/>
            <person name="Salamov A."/>
            <person name="Simmons B.A."/>
            <person name="Magnuson J.K."/>
            <person name="Henrissat B."/>
            <person name="Mortensen U.H."/>
            <person name="Larsen T.O."/>
            <person name="Devries R.P."/>
            <person name="Grigoriev I.V."/>
            <person name="Machida M."/>
            <person name="Baker S.E."/>
            <person name="Andersen M.R."/>
        </authorList>
    </citation>
    <scope>NUCLEOTIDE SEQUENCE [LARGE SCALE GENOMIC DNA]</scope>
    <source>
        <strain evidence="2 3">CBS 117626</strain>
    </source>
</reference>
<gene>
    <name evidence="2" type="ORF">BDV40DRAFT_274915</name>
</gene>
<dbReference type="GO" id="GO:0016787">
    <property type="term" value="F:hydrolase activity"/>
    <property type="evidence" value="ECO:0007669"/>
    <property type="project" value="InterPro"/>
</dbReference>
<keyword evidence="3" id="KW-1185">Reference proteome</keyword>
<dbReference type="EMBL" id="ML738687">
    <property type="protein sequence ID" value="KAE8158797.1"/>
    <property type="molecule type" value="Genomic_DNA"/>
</dbReference>
<organism evidence="2 3">
    <name type="scientific">Aspergillus tamarii</name>
    <dbReference type="NCBI Taxonomy" id="41984"/>
    <lineage>
        <taxon>Eukaryota</taxon>
        <taxon>Fungi</taxon>
        <taxon>Dikarya</taxon>
        <taxon>Ascomycota</taxon>
        <taxon>Pezizomycotina</taxon>
        <taxon>Eurotiomycetes</taxon>
        <taxon>Eurotiomycetidae</taxon>
        <taxon>Eurotiales</taxon>
        <taxon>Aspergillaceae</taxon>
        <taxon>Aspergillus</taxon>
        <taxon>Aspergillus subgen. Circumdati</taxon>
    </lineage>
</organism>
<accession>A0A5N6UJG3</accession>
<dbReference type="InterPro" id="IPR029058">
    <property type="entry name" value="AB_hydrolase_fold"/>
</dbReference>
<dbReference type="InterPro" id="IPR013094">
    <property type="entry name" value="AB_hydrolase_3"/>
</dbReference>
<dbReference type="OrthoDB" id="433474at2759"/>
<protein>
    <recommendedName>
        <fullName evidence="1">Alpha/beta hydrolase fold-3 domain-containing protein</fullName>
    </recommendedName>
</protein>
<sequence>MLPAPMLDDRHGTVSATQYGDQLPWTCAVGETAWVCALRRKEVRDESVSIYAVPGRAEDLSNLPPTYTDDGSAEVFRDESIVYASGLLASGGRVGLHVWPGAIHGSDLCVRESALSKGGAKARDDWIARMMK</sequence>
<dbReference type="Pfam" id="PF07859">
    <property type="entry name" value="Abhydrolase_3"/>
    <property type="match status" value="1"/>
</dbReference>
<name>A0A5N6UJG3_ASPTM</name>
<dbReference type="Proteomes" id="UP000326950">
    <property type="component" value="Unassembled WGS sequence"/>
</dbReference>
<dbReference type="AlphaFoldDB" id="A0A5N6UJG3"/>
<dbReference type="SUPFAM" id="SSF53474">
    <property type="entry name" value="alpha/beta-Hydrolases"/>
    <property type="match status" value="1"/>
</dbReference>
<dbReference type="Gene3D" id="3.40.50.1820">
    <property type="entry name" value="alpha/beta hydrolase"/>
    <property type="match status" value="1"/>
</dbReference>